<comment type="caution">
    <text evidence="3">The sequence shown here is derived from an EMBL/GenBank/DDBJ whole genome shotgun (WGS) entry which is preliminary data.</text>
</comment>
<reference evidence="3" key="2">
    <citation type="submission" date="2021-04" db="EMBL/GenBank/DDBJ databases">
        <title>Genome-wide patterns of bracovirus chromosomal integration into multiple host tissues during parasitism.</title>
        <authorList>
            <person name="Chebbi M.A.C."/>
        </authorList>
    </citation>
    <scope>NUCLEOTIDE SEQUENCE</scope>
    <source>
        <tissue evidence="3">Whole body</tissue>
    </source>
</reference>
<sequence length="445" mass="50313">MDINFQGLTRTSSFTDLSSARKLIFQQVTATEGLVKHYSCEQIFDKNSNVRQVKVSTLITAAGKPQSQEIWTSSFPRVSHSVKNLKSSSLNKLPMQIKEKSEPCHLQAVNLSLLQISDDSRRGTSCELKKHRRSRSSYDDRRRADSPVFVRKPALDMNASKDPELKVQGDSKNKEAIIEADLKKLRPLAQEFTAARSSRSVKLLFFGLVALSVLIISSLITEIYEPSFDFRNASLELSQKIYGQDLAVVQLYEFFQENSLDFKVVALVGGTGVGKTYAGKIIKKHFPHTHNIYEYIPPLADSIPEAYDILSALHSNLVVLENLRIKDLQDLVYFVRYFFEQKNRPKVIILAMINPETVDFNLKKSLDLEISIRTIEDTFFKVQVPVKAVAFQVLESQALEACVRDEAKKLNFKISDLQVEEVMKSIISSQSGCKGAYAKVQLYVK</sequence>
<keyword evidence="2" id="KW-0472">Membrane</keyword>
<evidence type="ECO:0000256" key="2">
    <source>
        <dbReference type="SAM" id="Phobius"/>
    </source>
</evidence>
<dbReference type="Proteomes" id="UP000729913">
    <property type="component" value="Unassembled WGS sequence"/>
</dbReference>
<gene>
    <name evidence="3" type="ORF">G9C98_006431</name>
</gene>
<accession>A0A8J5RAG2</accession>
<evidence type="ECO:0000313" key="4">
    <source>
        <dbReference type="Proteomes" id="UP000729913"/>
    </source>
</evidence>
<dbReference type="EMBL" id="JAAOIC020000044">
    <property type="protein sequence ID" value="KAG8038106.1"/>
    <property type="molecule type" value="Genomic_DNA"/>
</dbReference>
<dbReference type="OrthoDB" id="8191652at2759"/>
<proteinExistence type="predicted"/>
<keyword evidence="2" id="KW-1133">Transmembrane helix</keyword>
<feature type="transmembrane region" description="Helical" evidence="2">
    <location>
        <begin position="203"/>
        <end position="224"/>
    </location>
</feature>
<evidence type="ECO:0000313" key="3">
    <source>
        <dbReference type="EMBL" id="KAG8038106.1"/>
    </source>
</evidence>
<dbReference type="AlphaFoldDB" id="A0A8J5RAG2"/>
<keyword evidence="2" id="KW-0812">Transmembrane</keyword>
<protein>
    <submittedName>
        <fullName evidence="3">Uncharacterized protein</fullName>
    </submittedName>
</protein>
<reference evidence="3" key="1">
    <citation type="submission" date="2020-03" db="EMBL/GenBank/DDBJ databases">
        <authorList>
            <person name="Chebbi M.A."/>
            <person name="Drezen J.M."/>
        </authorList>
    </citation>
    <scope>NUCLEOTIDE SEQUENCE</scope>
    <source>
        <tissue evidence="3">Whole body</tissue>
    </source>
</reference>
<organism evidence="3 4">
    <name type="scientific">Cotesia typhae</name>
    <dbReference type="NCBI Taxonomy" id="2053667"/>
    <lineage>
        <taxon>Eukaryota</taxon>
        <taxon>Metazoa</taxon>
        <taxon>Ecdysozoa</taxon>
        <taxon>Arthropoda</taxon>
        <taxon>Hexapoda</taxon>
        <taxon>Insecta</taxon>
        <taxon>Pterygota</taxon>
        <taxon>Neoptera</taxon>
        <taxon>Endopterygota</taxon>
        <taxon>Hymenoptera</taxon>
        <taxon>Apocrita</taxon>
        <taxon>Ichneumonoidea</taxon>
        <taxon>Braconidae</taxon>
        <taxon>Microgastrinae</taxon>
        <taxon>Cotesia</taxon>
    </lineage>
</organism>
<feature type="region of interest" description="Disordered" evidence="1">
    <location>
        <begin position="125"/>
        <end position="144"/>
    </location>
</feature>
<name>A0A8J5RAG2_9HYME</name>
<keyword evidence="4" id="KW-1185">Reference proteome</keyword>
<evidence type="ECO:0000256" key="1">
    <source>
        <dbReference type="SAM" id="MobiDB-lite"/>
    </source>
</evidence>